<keyword evidence="5" id="KW-0807">Transducer</keyword>
<dbReference type="SMART" id="SM00283">
    <property type="entry name" value="MA"/>
    <property type="match status" value="1"/>
</dbReference>
<protein>
    <recommendedName>
        <fullName evidence="12">Methyl-accepting chemotaxis protein</fullName>
    </recommendedName>
</protein>
<comment type="similarity">
    <text evidence="6">Belongs to the methyl-accepting chemotaxis (MCP) protein family.</text>
</comment>
<comment type="subcellular location">
    <subcellularLocation>
        <location evidence="1">Membrane</location>
        <topology evidence="1">Multi-pass membrane protein</topology>
    </subcellularLocation>
</comment>
<keyword evidence="3 8" id="KW-1133">Transmembrane helix</keyword>
<feature type="domain" description="Methyl-accepting transducer" evidence="9">
    <location>
        <begin position="263"/>
        <end position="499"/>
    </location>
</feature>
<evidence type="ECO:0000256" key="7">
    <source>
        <dbReference type="SAM" id="MobiDB-lite"/>
    </source>
</evidence>
<reference evidence="11" key="1">
    <citation type="submission" date="2019-06" db="EMBL/GenBank/DDBJ databases">
        <authorList>
            <person name="Murdoch R.W."/>
            <person name="Fathepure B."/>
        </authorList>
    </citation>
    <scope>NUCLEOTIDE SEQUENCE</scope>
</reference>
<dbReference type="InterPro" id="IPR003660">
    <property type="entry name" value="HAMP_dom"/>
</dbReference>
<dbReference type="PROSITE" id="PS50111">
    <property type="entry name" value="CHEMOTAXIS_TRANSDUC_2"/>
    <property type="match status" value="1"/>
</dbReference>
<evidence type="ECO:0000259" key="10">
    <source>
        <dbReference type="PROSITE" id="PS50885"/>
    </source>
</evidence>
<evidence type="ECO:0000256" key="3">
    <source>
        <dbReference type="ARBA" id="ARBA00022989"/>
    </source>
</evidence>
<gene>
    <name evidence="11" type="ORF">KBTEX_02496</name>
</gene>
<proteinExistence type="inferred from homology"/>
<dbReference type="Pfam" id="PF00015">
    <property type="entry name" value="MCPsignal"/>
    <property type="match status" value="1"/>
</dbReference>
<evidence type="ECO:0000256" key="2">
    <source>
        <dbReference type="ARBA" id="ARBA00022692"/>
    </source>
</evidence>
<evidence type="ECO:0000256" key="5">
    <source>
        <dbReference type="ARBA" id="ARBA00023224"/>
    </source>
</evidence>
<dbReference type="PROSITE" id="PS50885">
    <property type="entry name" value="HAMP"/>
    <property type="match status" value="1"/>
</dbReference>
<feature type="domain" description="HAMP" evidence="10">
    <location>
        <begin position="205"/>
        <end position="258"/>
    </location>
</feature>
<dbReference type="GO" id="GO:0007165">
    <property type="term" value="P:signal transduction"/>
    <property type="evidence" value="ECO:0007669"/>
    <property type="project" value="UniProtKB-KW"/>
</dbReference>
<dbReference type="GO" id="GO:0016020">
    <property type="term" value="C:membrane"/>
    <property type="evidence" value="ECO:0007669"/>
    <property type="project" value="InterPro"/>
</dbReference>
<feature type="transmembrane region" description="Helical" evidence="8">
    <location>
        <begin position="189"/>
        <end position="208"/>
    </location>
</feature>
<accession>A0A5B8RBZ1</accession>
<feature type="compositionally biased region" description="Basic and acidic residues" evidence="7">
    <location>
        <begin position="306"/>
        <end position="325"/>
    </location>
</feature>
<name>A0A5B8RBZ1_9ZZZZ</name>
<evidence type="ECO:0000259" key="9">
    <source>
        <dbReference type="PROSITE" id="PS50111"/>
    </source>
</evidence>
<keyword evidence="2 8" id="KW-0812">Transmembrane</keyword>
<dbReference type="FunFam" id="1.10.287.950:FF:000001">
    <property type="entry name" value="Methyl-accepting chemotaxis sensory transducer"/>
    <property type="match status" value="1"/>
</dbReference>
<dbReference type="InterPro" id="IPR004089">
    <property type="entry name" value="MCPsignal_dom"/>
</dbReference>
<organism evidence="11">
    <name type="scientific">uncultured organism</name>
    <dbReference type="NCBI Taxonomy" id="155900"/>
    <lineage>
        <taxon>unclassified sequences</taxon>
        <taxon>environmental samples</taxon>
    </lineage>
</organism>
<dbReference type="AlphaFoldDB" id="A0A5B8RBZ1"/>
<dbReference type="Gene3D" id="3.30.450.290">
    <property type="match status" value="1"/>
</dbReference>
<evidence type="ECO:0000256" key="1">
    <source>
        <dbReference type="ARBA" id="ARBA00004141"/>
    </source>
</evidence>
<keyword evidence="4 8" id="KW-0472">Membrane</keyword>
<evidence type="ECO:0000313" key="11">
    <source>
        <dbReference type="EMBL" id="QEA06166.1"/>
    </source>
</evidence>
<dbReference type="Pfam" id="PF00672">
    <property type="entry name" value="HAMP"/>
    <property type="match status" value="1"/>
</dbReference>
<sequence>MRRISIKLKILPAIAGVFLLAMALVTVYSAHRQRARVLDNAVAQADTLISSHLDSLNALMLTGQMKRRGILFRKLESHQNVISARTLRGKPVQALYGPGMDEEQPRDAIDRRVLSGERVVSVAQGEDGRALTVAVPHLNLTDYHGTNCTGCHANADEGAVLGATRVRFSMAGMDTAVWRDITTTVGINLAIFLAGLAVLSAVIGRVVIRPLRALRDTTEAVASEEDLRPRIDVRGNDEFRSVADAVNRLLEHFQSTVRSLAGETERLRDAASTLTEQTQRTREGANTEAERIESLNQAMTEVREAAREVADNADEASRAADDARDQANNGHARVDEVSRAISRLADGVAEAGRMVESLAQGTESAKEVLGVIDNIAERTNLLALNAAIEAARAGEQGRGFAVVAEEVRSLAARTQEATGDVAETIEKLVASSREAAQAMARSRDDAGTTVSAVDTAGEALRAINEAVDAITGINHRIADAAGRQNETVTVADGHTRDIAEVSEETVTGAQRTEQAGGQVAQSAEALERVVTRFRT</sequence>
<evidence type="ECO:0000256" key="4">
    <source>
        <dbReference type="ARBA" id="ARBA00023136"/>
    </source>
</evidence>
<dbReference type="PANTHER" id="PTHR32089:SF119">
    <property type="entry name" value="METHYL-ACCEPTING CHEMOTAXIS PROTEIN CTPL"/>
    <property type="match status" value="1"/>
</dbReference>
<dbReference type="SMART" id="SM00304">
    <property type="entry name" value="HAMP"/>
    <property type="match status" value="2"/>
</dbReference>
<feature type="region of interest" description="Disordered" evidence="7">
    <location>
        <begin position="306"/>
        <end position="334"/>
    </location>
</feature>
<dbReference type="EMBL" id="MN079128">
    <property type="protein sequence ID" value="QEA06166.1"/>
    <property type="molecule type" value="Genomic_DNA"/>
</dbReference>
<evidence type="ECO:0000256" key="8">
    <source>
        <dbReference type="SAM" id="Phobius"/>
    </source>
</evidence>
<dbReference type="Gene3D" id="1.10.287.950">
    <property type="entry name" value="Methyl-accepting chemotaxis protein"/>
    <property type="match status" value="1"/>
</dbReference>
<evidence type="ECO:0000256" key="6">
    <source>
        <dbReference type="ARBA" id="ARBA00029447"/>
    </source>
</evidence>
<dbReference type="SUPFAM" id="SSF58104">
    <property type="entry name" value="Methyl-accepting chemotaxis protein (MCP) signaling domain"/>
    <property type="match status" value="1"/>
</dbReference>
<dbReference type="CDD" id="cd06225">
    <property type="entry name" value="HAMP"/>
    <property type="match status" value="1"/>
</dbReference>
<dbReference type="PANTHER" id="PTHR32089">
    <property type="entry name" value="METHYL-ACCEPTING CHEMOTAXIS PROTEIN MCPB"/>
    <property type="match status" value="1"/>
</dbReference>
<evidence type="ECO:0008006" key="12">
    <source>
        <dbReference type="Google" id="ProtNLM"/>
    </source>
</evidence>